<proteinExistence type="predicted"/>
<feature type="region of interest" description="Disordered" evidence="1">
    <location>
        <begin position="590"/>
        <end position="644"/>
    </location>
</feature>
<feature type="region of interest" description="Disordered" evidence="1">
    <location>
        <begin position="171"/>
        <end position="190"/>
    </location>
</feature>
<feature type="compositionally biased region" description="Basic and acidic residues" evidence="1">
    <location>
        <begin position="452"/>
        <end position="464"/>
    </location>
</feature>
<feature type="compositionally biased region" description="Basic and acidic residues" evidence="1">
    <location>
        <begin position="764"/>
        <end position="774"/>
    </location>
</feature>
<feature type="compositionally biased region" description="Acidic residues" evidence="1">
    <location>
        <begin position="465"/>
        <end position="475"/>
    </location>
</feature>
<feature type="compositionally biased region" description="Low complexity" evidence="1">
    <location>
        <begin position="477"/>
        <end position="490"/>
    </location>
</feature>
<feature type="compositionally biased region" description="Low complexity" evidence="1">
    <location>
        <begin position="171"/>
        <end position="182"/>
    </location>
</feature>
<feature type="region of interest" description="Disordered" evidence="1">
    <location>
        <begin position="452"/>
        <end position="512"/>
    </location>
</feature>
<protein>
    <submittedName>
        <fullName evidence="2">Uncharacterized protein</fullName>
    </submittedName>
</protein>
<dbReference type="EMBL" id="ML977310">
    <property type="protein sequence ID" value="KAF2122969.1"/>
    <property type="molecule type" value="Genomic_DNA"/>
</dbReference>
<feature type="non-terminal residue" evidence="2">
    <location>
        <position position="1"/>
    </location>
</feature>
<dbReference type="Proteomes" id="UP000799770">
    <property type="component" value="Unassembled WGS sequence"/>
</dbReference>
<reference evidence="2" key="1">
    <citation type="journal article" date="2020" name="Stud. Mycol.">
        <title>101 Dothideomycetes genomes: a test case for predicting lifestyles and emergence of pathogens.</title>
        <authorList>
            <person name="Haridas S."/>
            <person name="Albert R."/>
            <person name="Binder M."/>
            <person name="Bloem J."/>
            <person name="Labutti K."/>
            <person name="Salamov A."/>
            <person name="Andreopoulos B."/>
            <person name="Baker S."/>
            <person name="Barry K."/>
            <person name="Bills G."/>
            <person name="Bluhm B."/>
            <person name="Cannon C."/>
            <person name="Castanera R."/>
            <person name="Culley D."/>
            <person name="Daum C."/>
            <person name="Ezra D."/>
            <person name="Gonzalez J."/>
            <person name="Henrissat B."/>
            <person name="Kuo A."/>
            <person name="Liang C."/>
            <person name="Lipzen A."/>
            <person name="Lutzoni F."/>
            <person name="Magnuson J."/>
            <person name="Mondo S."/>
            <person name="Nolan M."/>
            <person name="Ohm R."/>
            <person name="Pangilinan J."/>
            <person name="Park H.-J."/>
            <person name="Ramirez L."/>
            <person name="Alfaro M."/>
            <person name="Sun H."/>
            <person name="Tritt A."/>
            <person name="Yoshinaga Y."/>
            <person name="Zwiers L.-H."/>
            <person name="Turgeon B."/>
            <person name="Goodwin S."/>
            <person name="Spatafora J."/>
            <person name="Crous P."/>
            <person name="Grigoriev I."/>
        </authorList>
    </citation>
    <scope>NUCLEOTIDE SEQUENCE</scope>
    <source>
        <strain evidence="2">CBS 627.86</strain>
    </source>
</reference>
<feature type="region of interest" description="Disordered" evidence="1">
    <location>
        <begin position="696"/>
        <end position="796"/>
    </location>
</feature>
<organism evidence="2 3">
    <name type="scientific">Lophiotrema nucula</name>
    <dbReference type="NCBI Taxonomy" id="690887"/>
    <lineage>
        <taxon>Eukaryota</taxon>
        <taxon>Fungi</taxon>
        <taxon>Dikarya</taxon>
        <taxon>Ascomycota</taxon>
        <taxon>Pezizomycotina</taxon>
        <taxon>Dothideomycetes</taxon>
        <taxon>Pleosporomycetidae</taxon>
        <taxon>Pleosporales</taxon>
        <taxon>Lophiotremataceae</taxon>
        <taxon>Lophiotrema</taxon>
    </lineage>
</organism>
<evidence type="ECO:0000313" key="3">
    <source>
        <dbReference type="Proteomes" id="UP000799770"/>
    </source>
</evidence>
<sequence length="796" mass="88536">TSIYTETAPQLLLSTVDTRLYCDLQAHRSLQPLTSPTLPASLQTHPFFKMSANQMQTYTEQTTTEGRRGTVEVHYPGSAHQVLDNFPITNIHVRSPRYEILKMDDGLPPPTLADFGYSVDTANPPAIFTVCPAAAAAVHEILPVFYHHGPPSVARQSAPGYAQSQVFIQQQAAAAPPQQPQQKPGLISVSSQAQCTKQLGKLRQPQQVRRRPQSVVQQPAATGTPFQWAPVPQAHDVVDLTVPEPKQRQEFWNQKRVEKLAVKKPAHYNEVWRYFNSTLRLGDLRGRRNSDLEDAMFHWWESFKSASPGQRYYLVEQYMPKADSEESWYQYVKLMTTHWEDFPTTYSYTLKHEAIMQSRNPEDQANFNRIFQKDLEDARNMHKQRKQEAKEREERAREAQGLASIKGTKRKPAAYEQPATTPAPKRSKTAAAPLELESEFAEQITAVVAQEHPEAEQPQEHDSDADGEYESDDDSSAQPQAAEVQEPQPMEIDEEQPAFSSGLQIVDGSTGEEITEALLPPSSTVAVEEQKQSVCDDEFGAALLAGFEDMDASPPQDSAASAISEAELAVNDTEMMSVEHLDALFDNFEATIEPHPETQEQTPPPTPQVELTEEPQPVEPIAPAPAAVEQLPTPVSSPREEADEDIDSLFGDHEILFGDKPEDTFVYKAPAPVPVANKATNLEPQKYEFGAALRAHTAAKEKAETATFAAQQEVDESESEEEELPEVSEAPQAPQSQAIAESESDSESEPEISFSEHATLLKGADGRFDKEKQRAYRAKKAAREEKRRAKAGASQH</sequence>
<feature type="compositionally biased region" description="Basic and acidic residues" evidence="1">
    <location>
        <begin position="380"/>
        <end position="398"/>
    </location>
</feature>
<feature type="region of interest" description="Disordered" evidence="1">
    <location>
        <begin position="380"/>
        <end position="431"/>
    </location>
</feature>
<keyword evidence="3" id="KW-1185">Reference proteome</keyword>
<dbReference type="AlphaFoldDB" id="A0A6A5ZU04"/>
<accession>A0A6A5ZU04</accession>
<gene>
    <name evidence="2" type="ORF">BDV96DRAFT_656732</name>
</gene>
<feature type="compositionally biased region" description="Acidic residues" evidence="1">
    <location>
        <begin position="713"/>
        <end position="726"/>
    </location>
</feature>
<evidence type="ECO:0000313" key="2">
    <source>
        <dbReference type="EMBL" id="KAF2122969.1"/>
    </source>
</evidence>
<name>A0A6A5ZU04_9PLEO</name>
<evidence type="ECO:0000256" key="1">
    <source>
        <dbReference type="SAM" id="MobiDB-lite"/>
    </source>
</evidence>